<dbReference type="NCBIfam" id="NF004491">
    <property type="entry name" value="PRK05826.1"/>
    <property type="match status" value="1"/>
</dbReference>
<evidence type="ECO:0000256" key="4">
    <source>
        <dbReference type="ARBA" id="ARBA00008663"/>
    </source>
</evidence>
<dbReference type="FunFam" id="3.20.20.60:FF:000025">
    <property type="entry name" value="Pyruvate kinase"/>
    <property type="match status" value="1"/>
</dbReference>
<dbReference type="GO" id="GO:1904408">
    <property type="term" value="F:melatonin binding"/>
    <property type="evidence" value="ECO:0007669"/>
    <property type="project" value="EnsemblFungi"/>
</dbReference>
<evidence type="ECO:0000256" key="16">
    <source>
        <dbReference type="ARBA" id="ARBA00048152"/>
    </source>
</evidence>
<feature type="domain" description="Pyruvate kinase C-terminal" evidence="19">
    <location>
        <begin position="382"/>
        <end position="500"/>
    </location>
</feature>
<dbReference type="SUPFAM" id="SSF51621">
    <property type="entry name" value="Phosphoenolpyruvate/pyruvate domain"/>
    <property type="match status" value="1"/>
</dbReference>
<dbReference type="PRINTS" id="PR01050">
    <property type="entry name" value="PYRUVTKNASE"/>
</dbReference>
<evidence type="ECO:0000259" key="18">
    <source>
        <dbReference type="Pfam" id="PF00224"/>
    </source>
</evidence>
<evidence type="ECO:0000256" key="13">
    <source>
        <dbReference type="ARBA" id="ARBA00022958"/>
    </source>
</evidence>
<dbReference type="EMBL" id="HE978318">
    <property type="protein sequence ID" value="CCK70308.1"/>
    <property type="molecule type" value="Genomic_DNA"/>
</dbReference>
<proteinExistence type="inferred from homology"/>
<keyword evidence="8" id="KW-0479">Metal-binding</keyword>
<dbReference type="OMA" id="FERCDES"/>
<reference evidence="20 21" key="1">
    <citation type="journal article" date="2011" name="Proc. Natl. Acad. Sci. U.S.A.">
        <title>Evolutionary erosion of yeast sex chromosomes by mating-type switching accidents.</title>
        <authorList>
            <person name="Gordon J.L."/>
            <person name="Armisen D."/>
            <person name="Proux-Wera E."/>
            <person name="Oheigeartaigh S.S."/>
            <person name="Byrne K.P."/>
            <person name="Wolfe K.H."/>
        </authorList>
    </citation>
    <scope>NUCLEOTIDE SEQUENCE [LARGE SCALE GENOMIC DNA]</scope>
    <source>
        <strain evidence="21">ATCC MYA-139 / BCRC 22969 / CBS 8797 / CCRC 22969 / KCTC 17520 / NBRC 10181 / NCYC 3082</strain>
    </source>
</reference>
<evidence type="ECO:0000256" key="1">
    <source>
        <dbReference type="ARBA" id="ARBA00001946"/>
    </source>
</evidence>
<evidence type="ECO:0000256" key="11">
    <source>
        <dbReference type="ARBA" id="ARBA00022840"/>
    </source>
</evidence>
<dbReference type="InterPro" id="IPR036918">
    <property type="entry name" value="Pyrv_Knase_C_sf"/>
</dbReference>
<dbReference type="NCBIfam" id="NF004978">
    <property type="entry name" value="PRK06354.1"/>
    <property type="match status" value="1"/>
</dbReference>
<comment type="subunit">
    <text evidence="5">Homotetramer.</text>
</comment>
<evidence type="ECO:0000256" key="5">
    <source>
        <dbReference type="ARBA" id="ARBA00011881"/>
    </source>
</evidence>
<keyword evidence="11" id="KW-0067">ATP-binding</keyword>
<keyword evidence="9" id="KW-0547">Nucleotide-binding</keyword>
<dbReference type="CDD" id="cd00288">
    <property type="entry name" value="Pyruvate_Kinase"/>
    <property type="match status" value="1"/>
</dbReference>
<feature type="domain" description="Pyruvate kinase barrel" evidence="18">
    <location>
        <begin position="21"/>
        <end position="347"/>
    </location>
</feature>
<dbReference type="PROSITE" id="PS00110">
    <property type="entry name" value="PYRUVATE_KINASE"/>
    <property type="match status" value="1"/>
</dbReference>
<dbReference type="InterPro" id="IPR001697">
    <property type="entry name" value="Pyr_Knase"/>
</dbReference>
<evidence type="ECO:0000256" key="7">
    <source>
        <dbReference type="ARBA" id="ARBA00022679"/>
    </source>
</evidence>
<accession>J7RLB5</accession>
<evidence type="ECO:0000256" key="6">
    <source>
        <dbReference type="ARBA" id="ARBA00012142"/>
    </source>
</evidence>
<dbReference type="KEGG" id="kng:KNAG_0E00400"/>
<keyword evidence="13" id="KW-0630">Potassium</keyword>
<evidence type="ECO:0000259" key="19">
    <source>
        <dbReference type="Pfam" id="PF02887"/>
    </source>
</evidence>
<dbReference type="Pfam" id="PF00224">
    <property type="entry name" value="PK"/>
    <property type="match status" value="1"/>
</dbReference>
<evidence type="ECO:0000313" key="20">
    <source>
        <dbReference type="EMBL" id="CCK70308.1"/>
    </source>
</evidence>
<dbReference type="Proteomes" id="UP000006310">
    <property type="component" value="Chromosome 5"/>
</dbReference>
<comment type="cofactor">
    <cofactor evidence="1">
        <name>Mg(2+)</name>
        <dbReference type="ChEBI" id="CHEBI:18420"/>
    </cofactor>
</comment>
<dbReference type="GO" id="GO:0000287">
    <property type="term" value="F:magnesium ion binding"/>
    <property type="evidence" value="ECO:0007669"/>
    <property type="project" value="InterPro"/>
</dbReference>
<dbReference type="InterPro" id="IPR040442">
    <property type="entry name" value="Pyrv_kinase-like_dom_sf"/>
</dbReference>
<gene>
    <name evidence="20" type="primary">KNAG0E00400</name>
    <name evidence="20" type="ordered locus">KNAG_0E00400</name>
</gene>
<dbReference type="HOGENOM" id="CLU_015439_0_1_1"/>
<evidence type="ECO:0000313" key="21">
    <source>
        <dbReference type="Proteomes" id="UP000006310"/>
    </source>
</evidence>
<reference evidence="21" key="2">
    <citation type="submission" date="2012-08" db="EMBL/GenBank/DDBJ databases">
        <title>Genome sequence of Kazachstania naganishii.</title>
        <authorList>
            <person name="Gordon J.L."/>
            <person name="Armisen D."/>
            <person name="Proux-Wera E."/>
            <person name="OhEigeartaigh S.S."/>
            <person name="Byrne K.P."/>
            <person name="Wolfe K.H."/>
        </authorList>
    </citation>
    <scope>NUCLEOTIDE SEQUENCE [LARGE SCALE GENOMIC DNA]</scope>
    <source>
        <strain evidence="21">ATCC MYA-139 / BCRC 22969 / CBS 8797 / CCRC 22969 / KCTC 17520 / NBRC 10181 / NCYC 3082</strain>
    </source>
</reference>
<dbReference type="AlphaFoldDB" id="J7RLB5"/>
<dbReference type="GO" id="GO:0030955">
    <property type="term" value="F:potassium ion binding"/>
    <property type="evidence" value="ECO:0007669"/>
    <property type="project" value="InterPro"/>
</dbReference>
<dbReference type="STRING" id="1071383.J7RLB5"/>
<comment type="cofactor">
    <cofactor evidence="2">
        <name>K(+)</name>
        <dbReference type="ChEBI" id="CHEBI:29103"/>
    </cofactor>
</comment>
<dbReference type="InterPro" id="IPR015806">
    <property type="entry name" value="Pyrv_Knase_insert_dom_sf"/>
</dbReference>
<keyword evidence="21" id="KW-1185">Reference proteome</keyword>
<dbReference type="InterPro" id="IPR018209">
    <property type="entry name" value="Pyrv_Knase_AS"/>
</dbReference>
<evidence type="ECO:0000256" key="17">
    <source>
        <dbReference type="RuleBase" id="RU000504"/>
    </source>
</evidence>
<dbReference type="InterPro" id="IPR015813">
    <property type="entry name" value="Pyrv/PenolPyrv_kinase-like_dom"/>
</dbReference>
<evidence type="ECO:0000256" key="2">
    <source>
        <dbReference type="ARBA" id="ARBA00001958"/>
    </source>
</evidence>
<dbReference type="GO" id="GO:0004743">
    <property type="term" value="F:pyruvate kinase activity"/>
    <property type="evidence" value="ECO:0007669"/>
    <property type="project" value="UniProtKB-EC"/>
</dbReference>
<organism evidence="20 21">
    <name type="scientific">Huiozyma naganishii (strain ATCC MYA-139 / BCRC 22969 / CBS 8797 / KCTC 17520 / NBRC 10181 / NCYC 3082 / Yp74L-3)</name>
    <name type="common">Yeast</name>
    <name type="synonym">Kazachstania naganishii</name>
    <dbReference type="NCBI Taxonomy" id="1071383"/>
    <lineage>
        <taxon>Eukaryota</taxon>
        <taxon>Fungi</taxon>
        <taxon>Dikarya</taxon>
        <taxon>Ascomycota</taxon>
        <taxon>Saccharomycotina</taxon>
        <taxon>Saccharomycetes</taxon>
        <taxon>Saccharomycetales</taxon>
        <taxon>Saccharomycetaceae</taxon>
        <taxon>Huiozyma</taxon>
    </lineage>
</organism>
<dbReference type="InterPro" id="IPR015795">
    <property type="entry name" value="Pyrv_Knase_C"/>
</dbReference>
<keyword evidence="15" id="KW-0670">Pyruvate</keyword>
<keyword evidence="10 17" id="KW-0418">Kinase</keyword>
<evidence type="ECO:0000256" key="12">
    <source>
        <dbReference type="ARBA" id="ARBA00022842"/>
    </source>
</evidence>
<dbReference type="GeneID" id="34526008"/>
<dbReference type="GO" id="GO:0016301">
    <property type="term" value="F:kinase activity"/>
    <property type="evidence" value="ECO:0007669"/>
    <property type="project" value="UniProtKB-KW"/>
</dbReference>
<dbReference type="OrthoDB" id="108365at2759"/>
<sequence>MESRLRRLIDLRYDPKGTELRKTSIIGTIGPATNSPEMITDLRKAGLNIVRMNFSHGTHEYHQSVIDNARKSEEIYPGRPLGIALDTKGPEIRTGTTVGEQDLPLQRGHEMLFTTDEQYAKKCDDKVMYLDYKNITKMIKPGKEIFIDDGVLCFEVKEVVDERTLKVVSLNAGKISSRKGVNLPGTDVDLPAMSEKDKEDLRFGVRNKVNMIFASFIRTPQDVIHIREVLGDEGKEIKIISKIESQQGVDNFDDILEVTDGVMVARGDLGIEVPAPEVLAIQKKLIAKCNLAGKPVICATQMLESMTFNPRPTRAEVSDVGNAILDGADCVMLSGETAKGKYPINAVKTMSDTALIAEEAFPYVPHFDDVTACTPKPTCTAETIAVAAVSATIEQDSKAIVVLSTSGGTARMLSKYTPHCPIILITRNQNTARIGHLYKNVFPFHYSQKALDDWTEDVHLRIKYGIQKAKEFNMLETGDTVVSIQGFKCGVGHSNTLQILVAE</sequence>
<dbReference type="InterPro" id="IPR015793">
    <property type="entry name" value="Pyrv_Knase_brl"/>
</dbReference>
<dbReference type="SUPFAM" id="SSF50800">
    <property type="entry name" value="PK beta-barrel domain-like"/>
    <property type="match status" value="1"/>
</dbReference>
<keyword evidence="14 17" id="KW-0324">Glycolysis</keyword>
<evidence type="ECO:0000256" key="10">
    <source>
        <dbReference type="ARBA" id="ARBA00022777"/>
    </source>
</evidence>
<protein>
    <recommendedName>
        <fullName evidence="6 17">Pyruvate kinase</fullName>
        <ecNumber evidence="6 17">2.7.1.40</ecNumber>
    </recommendedName>
</protein>
<evidence type="ECO:0000256" key="14">
    <source>
        <dbReference type="ARBA" id="ARBA00023152"/>
    </source>
</evidence>
<dbReference type="PANTHER" id="PTHR11817">
    <property type="entry name" value="PYRUVATE KINASE"/>
    <property type="match status" value="1"/>
</dbReference>
<dbReference type="Pfam" id="PF02887">
    <property type="entry name" value="PK_C"/>
    <property type="match status" value="1"/>
</dbReference>
<dbReference type="UniPathway" id="UPA00109">
    <property type="reaction ID" value="UER00188"/>
</dbReference>
<dbReference type="Gene3D" id="3.20.20.60">
    <property type="entry name" value="Phosphoenolpyruvate-binding domains"/>
    <property type="match status" value="1"/>
</dbReference>
<dbReference type="InterPro" id="IPR011037">
    <property type="entry name" value="Pyrv_Knase-like_insert_dom_sf"/>
</dbReference>
<evidence type="ECO:0000256" key="8">
    <source>
        <dbReference type="ARBA" id="ARBA00022723"/>
    </source>
</evidence>
<dbReference type="GO" id="GO:0005524">
    <property type="term" value="F:ATP binding"/>
    <property type="evidence" value="ECO:0007669"/>
    <property type="project" value="UniProtKB-KW"/>
</dbReference>
<dbReference type="Gene3D" id="2.40.33.10">
    <property type="entry name" value="PK beta-barrel domain-like"/>
    <property type="match status" value="1"/>
</dbReference>
<evidence type="ECO:0000256" key="9">
    <source>
        <dbReference type="ARBA" id="ARBA00022741"/>
    </source>
</evidence>
<evidence type="ECO:0000256" key="15">
    <source>
        <dbReference type="ARBA" id="ARBA00023317"/>
    </source>
</evidence>
<dbReference type="NCBIfam" id="TIGR01064">
    <property type="entry name" value="pyruv_kin"/>
    <property type="match status" value="1"/>
</dbReference>
<dbReference type="Gene3D" id="3.40.1380.20">
    <property type="entry name" value="Pyruvate kinase, C-terminal domain"/>
    <property type="match status" value="1"/>
</dbReference>
<name>J7RLB5_HUIN7</name>
<keyword evidence="12 17" id="KW-0460">Magnesium</keyword>
<dbReference type="RefSeq" id="XP_022464554.1">
    <property type="nucleotide sequence ID" value="XM_022608016.1"/>
</dbReference>
<comment type="catalytic activity">
    <reaction evidence="16 17">
        <text>pyruvate + ATP = phosphoenolpyruvate + ADP + H(+)</text>
        <dbReference type="Rhea" id="RHEA:18157"/>
        <dbReference type="ChEBI" id="CHEBI:15361"/>
        <dbReference type="ChEBI" id="CHEBI:15378"/>
        <dbReference type="ChEBI" id="CHEBI:30616"/>
        <dbReference type="ChEBI" id="CHEBI:58702"/>
        <dbReference type="ChEBI" id="CHEBI:456216"/>
        <dbReference type="EC" id="2.7.1.40"/>
    </reaction>
</comment>
<dbReference type="eggNOG" id="KOG2323">
    <property type="taxonomic scope" value="Eukaryota"/>
</dbReference>
<dbReference type="SUPFAM" id="SSF52935">
    <property type="entry name" value="PK C-terminal domain-like"/>
    <property type="match status" value="1"/>
</dbReference>
<dbReference type="FunFam" id="2.40.33.10:FF:000001">
    <property type="entry name" value="Pyruvate kinase"/>
    <property type="match status" value="1"/>
</dbReference>
<dbReference type="GO" id="GO:0005739">
    <property type="term" value="C:mitochondrion"/>
    <property type="evidence" value="ECO:0007669"/>
    <property type="project" value="EnsemblFungi"/>
</dbReference>
<evidence type="ECO:0000256" key="3">
    <source>
        <dbReference type="ARBA" id="ARBA00004997"/>
    </source>
</evidence>
<dbReference type="EC" id="2.7.1.40" evidence="6 17"/>
<keyword evidence="7 17" id="KW-0808">Transferase</keyword>
<comment type="similarity">
    <text evidence="4 17">Belongs to the pyruvate kinase family.</text>
</comment>
<comment type="pathway">
    <text evidence="3 17">Carbohydrate degradation; glycolysis; pyruvate from D-glyceraldehyde 3-phosphate: step 5/5.</text>
</comment>